<feature type="binding site" evidence="9">
    <location>
        <position position="478"/>
    </location>
    <ligand>
        <name>K(+)</name>
        <dbReference type="ChEBI" id="CHEBI:29103"/>
        <note>ligand shared between two tetrameric partners</note>
    </ligand>
</feature>
<comment type="cofactor">
    <cofactor evidence="9">
        <name>K(+)</name>
        <dbReference type="ChEBI" id="CHEBI:29103"/>
    </cofactor>
</comment>
<dbReference type="InterPro" id="IPR000644">
    <property type="entry name" value="CBS_dom"/>
</dbReference>
<evidence type="ECO:0000256" key="12">
    <source>
        <dbReference type="PIRSR" id="PIRSR000130-4"/>
    </source>
</evidence>
<feature type="binding site" evidence="9">
    <location>
        <position position="479"/>
    </location>
    <ligand>
        <name>K(+)</name>
        <dbReference type="ChEBI" id="CHEBI:29103"/>
        <note>ligand shared between two tetrameric partners</note>
    </ligand>
</feature>
<keyword evidence="3 9" id="KW-0479">Metal-binding</keyword>
<dbReference type="SMART" id="SM01240">
    <property type="entry name" value="IMPDH"/>
    <property type="match status" value="1"/>
</dbReference>
<keyword evidence="7 9" id="KW-0560">Oxidoreductase</keyword>
<accession>A0A832HZP5</accession>
<evidence type="ECO:0000256" key="2">
    <source>
        <dbReference type="ARBA" id="ARBA00011881"/>
    </source>
</evidence>
<protein>
    <recommendedName>
        <fullName evidence="9">Inosine-5'-monophosphate dehydrogenase</fullName>
        <shortName evidence="9">IMP dehydrogenase</shortName>
        <shortName evidence="9">IMPD</shortName>
        <shortName evidence="9">IMPDH</shortName>
        <ecNumber evidence="9">1.1.1.205</ecNumber>
    </recommendedName>
</protein>
<feature type="binding site" evidence="9">
    <location>
        <begin position="343"/>
        <end position="345"/>
    </location>
    <ligand>
        <name>IMP</name>
        <dbReference type="ChEBI" id="CHEBI:58053"/>
    </ligand>
</feature>
<feature type="binding site" evidence="9">
    <location>
        <position position="423"/>
    </location>
    <ligand>
        <name>IMP</name>
        <dbReference type="ChEBI" id="CHEBI:58053"/>
    </ligand>
</feature>
<dbReference type="CDD" id="cd00381">
    <property type="entry name" value="IMPDH"/>
    <property type="match status" value="1"/>
</dbReference>
<keyword evidence="4" id="KW-0677">Repeat</keyword>
<gene>
    <name evidence="9 16" type="primary">guaB</name>
    <name evidence="16" type="ORF">ENR23_00045</name>
</gene>
<evidence type="ECO:0000256" key="11">
    <source>
        <dbReference type="PIRSR" id="PIRSR000130-3"/>
    </source>
</evidence>
<comment type="similarity">
    <text evidence="1 9 14">Belongs to the IMPDH/GMPR family.</text>
</comment>
<keyword evidence="8 13" id="KW-0129">CBS domain</keyword>
<dbReference type="AlphaFoldDB" id="A0A832HZP5"/>
<evidence type="ECO:0000256" key="10">
    <source>
        <dbReference type="PIRSR" id="PIRSR000130-1"/>
    </source>
</evidence>
<feature type="binding site" description="in other chain" evidence="9 12">
    <location>
        <position position="305"/>
    </location>
    <ligand>
        <name>K(+)</name>
        <dbReference type="ChEBI" id="CHEBI:29103"/>
        <note>ligand shared between two tetrameric partners</note>
    </ligand>
</feature>
<dbReference type="CDD" id="cd04601">
    <property type="entry name" value="CBS_pair_IMPDH"/>
    <property type="match status" value="1"/>
</dbReference>
<dbReference type="GO" id="GO:0000166">
    <property type="term" value="F:nucleotide binding"/>
    <property type="evidence" value="ECO:0007669"/>
    <property type="project" value="UniProtKB-UniRule"/>
</dbReference>
<dbReference type="PROSITE" id="PS51371">
    <property type="entry name" value="CBS"/>
    <property type="match status" value="2"/>
</dbReference>
<comment type="subunit">
    <text evidence="2 9">Homotetramer.</text>
</comment>
<comment type="caution">
    <text evidence="16">The sequence shown here is derived from an EMBL/GenBank/DDBJ whole genome shotgun (WGS) entry which is preliminary data.</text>
</comment>
<feature type="binding site" description="in other chain" evidence="9 12">
    <location>
        <position position="310"/>
    </location>
    <ligand>
        <name>K(+)</name>
        <dbReference type="ChEBI" id="CHEBI:29103"/>
        <note>ligand shared between two tetrameric partners</note>
    </ligand>
</feature>
<dbReference type="InterPro" id="IPR001093">
    <property type="entry name" value="IMP_DH_GMPRt"/>
</dbReference>
<dbReference type="GO" id="GO:0006183">
    <property type="term" value="P:GTP biosynthetic process"/>
    <property type="evidence" value="ECO:0007669"/>
    <property type="project" value="TreeGrafter"/>
</dbReference>
<keyword evidence="9 11" id="KW-0520">NAD</keyword>
<evidence type="ECO:0000256" key="13">
    <source>
        <dbReference type="PROSITE-ProRule" id="PRU00703"/>
    </source>
</evidence>
<feature type="active site" description="Thioimidate intermediate" evidence="9 10">
    <location>
        <position position="310"/>
    </location>
</feature>
<comment type="catalytic activity">
    <reaction evidence="9">
        <text>IMP + NAD(+) + H2O = XMP + NADH + H(+)</text>
        <dbReference type="Rhea" id="RHEA:11708"/>
        <dbReference type="ChEBI" id="CHEBI:15377"/>
        <dbReference type="ChEBI" id="CHEBI:15378"/>
        <dbReference type="ChEBI" id="CHEBI:57464"/>
        <dbReference type="ChEBI" id="CHEBI:57540"/>
        <dbReference type="ChEBI" id="CHEBI:57945"/>
        <dbReference type="ChEBI" id="CHEBI:58053"/>
        <dbReference type="EC" id="1.1.1.205"/>
    </reaction>
</comment>
<dbReference type="Pfam" id="PF00478">
    <property type="entry name" value="IMPDH"/>
    <property type="match status" value="1"/>
</dbReference>
<evidence type="ECO:0000256" key="3">
    <source>
        <dbReference type="ARBA" id="ARBA00022723"/>
    </source>
</evidence>
<keyword evidence="5 9" id="KW-0332">GMP biosynthesis</keyword>
<dbReference type="SMART" id="SM00116">
    <property type="entry name" value="CBS"/>
    <property type="match status" value="2"/>
</dbReference>
<keyword evidence="9" id="KW-0658">Purine biosynthesis</keyword>
<dbReference type="NCBIfam" id="TIGR01302">
    <property type="entry name" value="IMP_dehydrog"/>
    <property type="match status" value="1"/>
</dbReference>
<feature type="binding site" evidence="9">
    <location>
        <begin position="366"/>
        <end position="367"/>
    </location>
    <ligand>
        <name>IMP</name>
        <dbReference type="ChEBI" id="CHEBI:58053"/>
    </ligand>
</feature>
<dbReference type="SUPFAM" id="SSF51412">
    <property type="entry name" value="Inosine monophosphate dehydrogenase (IMPDH)"/>
    <property type="match status" value="2"/>
</dbReference>
<evidence type="ECO:0000256" key="6">
    <source>
        <dbReference type="ARBA" id="ARBA00022958"/>
    </source>
</evidence>
<dbReference type="GO" id="GO:0003938">
    <property type="term" value="F:IMP dehydrogenase activity"/>
    <property type="evidence" value="ECO:0007669"/>
    <property type="project" value="UniProtKB-UniRule"/>
</dbReference>
<feature type="domain" description="CBS" evidence="15">
    <location>
        <begin position="100"/>
        <end position="155"/>
    </location>
</feature>
<dbReference type="FunFam" id="3.20.20.70:FF:000003">
    <property type="entry name" value="GMP reductase"/>
    <property type="match status" value="1"/>
</dbReference>
<feature type="domain" description="CBS" evidence="15">
    <location>
        <begin position="159"/>
        <end position="216"/>
    </location>
</feature>
<feature type="binding site" evidence="9 11">
    <location>
        <begin position="303"/>
        <end position="305"/>
    </location>
    <ligand>
        <name>NAD(+)</name>
        <dbReference type="ChEBI" id="CHEBI:57540"/>
    </ligand>
</feature>
<keyword evidence="6 9" id="KW-0630">Potassium</keyword>
<proteinExistence type="inferred from homology"/>
<feature type="active site" description="Proton acceptor" evidence="9 10">
    <location>
        <position position="408"/>
    </location>
</feature>
<organism evidence="16">
    <name type="scientific">Eiseniibacteriota bacterium</name>
    <dbReference type="NCBI Taxonomy" id="2212470"/>
    <lineage>
        <taxon>Bacteria</taxon>
        <taxon>Candidatus Eiseniibacteriota</taxon>
    </lineage>
</organism>
<evidence type="ECO:0000313" key="16">
    <source>
        <dbReference type="EMBL" id="HGZ41818.1"/>
    </source>
</evidence>
<dbReference type="InterPro" id="IPR013785">
    <property type="entry name" value="Aldolase_TIM"/>
</dbReference>
<evidence type="ECO:0000256" key="14">
    <source>
        <dbReference type="RuleBase" id="RU003927"/>
    </source>
</evidence>
<evidence type="ECO:0000259" key="15">
    <source>
        <dbReference type="PROSITE" id="PS51371"/>
    </source>
</evidence>
<evidence type="ECO:0000256" key="7">
    <source>
        <dbReference type="ARBA" id="ARBA00023002"/>
    </source>
</evidence>
<comment type="function">
    <text evidence="9">Catalyzes the conversion of inosine 5'-phosphate (IMP) to xanthosine 5'-phosphate (XMP), the first committed and rate-limiting step in the de novo synthesis of guanine nucleotides, and therefore plays an important role in the regulation of cell growth.</text>
</comment>
<dbReference type="GO" id="GO:0006177">
    <property type="term" value="P:GMP biosynthetic process"/>
    <property type="evidence" value="ECO:0007669"/>
    <property type="project" value="UniProtKB-UniRule"/>
</dbReference>
<dbReference type="EMBL" id="DSQF01000001">
    <property type="protein sequence ID" value="HGZ41818.1"/>
    <property type="molecule type" value="Genomic_DNA"/>
</dbReference>
<evidence type="ECO:0000256" key="8">
    <source>
        <dbReference type="ARBA" id="ARBA00023122"/>
    </source>
</evidence>
<evidence type="ECO:0000256" key="5">
    <source>
        <dbReference type="ARBA" id="ARBA00022749"/>
    </source>
</evidence>
<feature type="binding site" evidence="9">
    <location>
        <position position="253"/>
    </location>
    <ligand>
        <name>NAD(+)</name>
        <dbReference type="ChEBI" id="CHEBI:57540"/>
    </ligand>
</feature>
<reference evidence="16" key="1">
    <citation type="journal article" date="2020" name="mSystems">
        <title>Genome- and Community-Level Interaction Insights into Carbon Utilization and Element Cycling Functions of Hydrothermarchaeota in Hydrothermal Sediment.</title>
        <authorList>
            <person name="Zhou Z."/>
            <person name="Liu Y."/>
            <person name="Xu W."/>
            <person name="Pan J."/>
            <person name="Luo Z.H."/>
            <person name="Li M."/>
        </authorList>
    </citation>
    <scope>NUCLEOTIDE SEQUENCE [LARGE SCALE GENOMIC DNA]</scope>
    <source>
        <strain evidence="16">SpSt-381</strain>
    </source>
</reference>
<dbReference type="PANTHER" id="PTHR11911">
    <property type="entry name" value="INOSINE-5-MONOPHOSPHATE DEHYDROGENASE RELATED"/>
    <property type="match status" value="1"/>
</dbReference>
<feature type="binding site" description="in other chain" evidence="9 12">
    <location>
        <position position="307"/>
    </location>
    <ligand>
        <name>K(+)</name>
        <dbReference type="ChEBI" id="CHEBI:29103"/>
        <note>ligand shared between two tetrameric partners</note>
    </ligand>
</feature>
<dbReference type="Pfam" id="PF00571">
    <property type="entry name" value="CBS"/>
    <property type="match status" value="2"/>
</dbReference>
<evidence type="ECO:0000256" key="4">
    <source>
        <dbReference type="ARBA" id="ARBA00022737"/>
    </source>
</evidence>
<comment type="pathway">
    <text evidence="9">Purine metabolism; XMP biosynthesis via de novo pathway; XMP from IMP: step 1/1.</text>
</comment>
<dbReference type="HAMAP" id="MF_01964">
    <property type="entry name" value="IMPDH"/>
    <property type="match status" value="1"/>
</dbReference>
<sequence>MTERDPWNGKVGPEALTFDDVLLVPRLAEVHPREVETVTRFTRRITLNVPVVSAAMDTVTEYQLAIALAREGGIGVLHKNLPIEEQAAQVDRVKRSESGMIVDPVTLPPTATIGEAHAICSRFHISGVPITEHGRLVGILTNRDMRFETRMERRVSEVMTREGLVTAPVGTTLEQARDILAHHRIEKLPVVDGEGRLKGLITVKDIEKRIKFPNACKDQLGRLRVAAAVGAAGDFMERAHELVRAGVDALVMDSAHAHSRGVLDGARRLREAFPNVDLVVGNVGTAEGALAAAATGADAVKVGMGPGAICTTRVVTGAGMAQITAILEAARALREHDVPVIADGGIKYTGDIVKAIAAGAHSVMIGSLFAGTEESPGELVLLEGRSYKVYRGMGSLGAMAAAKGSRERYFQDNTDELSKLVPEGIEGRVPFKGPIAKSVYQMVGGLRAGMGYCGCRTIEDLRTQARFVRVSQAGLRESHPHDITITKEAPNYEIPRR</sequence>
<dbReference type="PIRSF" id="PIRSF000130">
    <property type="entry name" value="IMPDH"/>
    <property type="match status" value="1"/>
</dbReference>
<dbReference type="EC" id="1.1.1.205" evidence="9"/>
<evidence type="ECO:0000256" key="9">
    <source>
        <dbReference type="HAMAP-Rule" id="MF_01964"/>
    </source>
</evidence>
<feature type="binding site" evidence="9">
    <location>
        <begin position="390"/>
        <end position="394"/>
    </location>
    <ligand>
        <name>IMP</name>
        <dbReference type="ChEBI" id="CHEBI:58053"/>
    </ligand>
</feature>
<dbReference type="PANTHER" id="PTHR11911:SF111">
    <property type="entry name" value="INOSINE-5'-MONOPHOSPHATE DEHYDROGENASE"/>
    <property type="match status" value="1"/>
</dbReference>
<feature type="binding site" evidence="11">
    <location>
        <begin position="253"/>
        <end position="255"/>
    </location>
    <ligand>
        <name>NAD(+)</name>
        <dbReference type="ChEBI" id="CHEBI:57540"/>
    </ligand>
</feature>
<comment type="caution">
    <text evidence="9">Lacks conserved residue(s) required for the propagation of feature annotation.</text>
</comment>
<dbReference type="GO" id="GO:0046872">
    <property type="term" value="F:metal ion binding"/>
    <property type="evidence" value="ECO:0007669"/>
    <property type="project" value="UniProtKB-UniRule"/>
</dbReference>
<name>A0A832HZP5_UNCEI</name>
<dbReference type="InterPro" id="IPR005990">
    <property type="entry name" value="IMP_DH"/>
</dbReference>
<feature type="binding site" evidence="9">
    <location>
        <position position="477"/>
    </location>
    <ligand>
        <name>K(+)</name>
        <dbReference type="ChEBI" id="CHEBI:29103"/>
        <note>ligand shared between two tetrameric partners</note>
    </ligand>
</feature>
<evidence type="ECO:0000256" key="1">
    <source>
        <dbReference type="ARBA" id="ARBA00005502"/>
    </source>
</evidence>
<comment type="activity regulation">
    <text evidence="9">Mycophenolic acid (MPA) is a non-competitive inhibitor that prevents formation of the closed enzyme conformation by binding to the same site as the amobile flap. In contrast, mizoribine monophosphate (MZP) is a competitive inhibitor that induces the closed conformation. MPA is a potent inhibitor of mammalian IMPDHs but a poor inhibitor of the bacterial enzymes. MZP is a more potent inhibitor of bacterial IMPDH.</text>
</comment>
<dbReference type="Gene3D" id="3.20.20.70">
    <property type="entry name" value="Aldolase class I"/>
    <property type="match status" value="1"/>
</dbReference>
<dbReference type="UniPathway" id="UPA00601">
    <property type="reaction ID" value="UER00295"/>
</dbReference>